<name>A0A822Z0S3_NELNU</name>
<keyword evidence="2" id="KW-1185">Reference proteome</keyword>
<evidence type="ECO:0000313" key="2">
    <source>
        <dbReference type="Proteomes" id="UP000607653"/>
    </source>
</evidence>
<dbReference type="Proteomes" id="UP000607653">
    <property type="component" value="Unassembled WGS sequence"/>
</dbReference>
<evidence type="ECO:0000313" key="1">
    <source>
        <dbReference type="EMBL" id="DAD39994.1"/>
    </source>
</evidence>
<proteinExistence type="predicted"/>
<comment type="caution">
    <text evidence="1">The sequence shown here is derived from an EMBL/GenBank/DDBJ whole genome shotgun (WGS) entry which is preliminary data.</text>
</comment>
<protein>
    <submittedName>
        <fullName evidence="1">Uncharacterized protein</fullName>
    </submittedName>
</protein>
<gene>
    <name evidence="1" type="ORF">HUJ06_014317</name>
</gene>
<dbReference type="AlphaFoldDB" id="A0A822Z0S3"/>
<reference evidence="1 2" key="1">
    <citation type="journal article" date="2020" name="Mol. Biol. Evol.">
        <title>Distinct Expression and Methylation Patterns for Genes with Different Fates following a Single Whole-Genome Duplication in Flowering Plants.</title>
        <authorList>
            <person name="Shi T."/>
            <person name="Rahmani R.S."/>
            <person name="Gugger P.F."/>
            <person name="Wang M."/>
            <person name="Li H."/>
            <person name="Zhang Y."/>
            <person name="Li Z."/>
            <person name="Wang Q."/>
            <person name="Van de Peer Y."/>
            <person name="Marchal K."/>
            <person name="Chen J."/>
        </authorList>
    </citation>
    <scope>NUCLEOTIDE SEQUENCE [LARGE SCALE GENOMIC DNA]</scope>
    <source>
        <tissue evidence="1">Leaf</tissue>
    </source>
</reference>
<sequence>MQFLPCLHTCIRGENSSMHVPTAKTSNKDDAQVQQKHISQDTPIVYPSNNFIIYQKPRTHLHL</sequence>
<accession>A0A822Z0S3</accession>
<dbReference type="EMBL" id="DUZY01000005">
    <property type="protein sequence ID" value="DAD39994.1"/>
    <property type="molecule type" value="Genomic_DNA"/>
</dbReference>
<organism evidence="1 2">
    <name type="scientific">Nelumbo nucifera</name>
    <name type="common">Sacred lotus</name>
    <dbReference type="NCBI Taxonomy" id="4432"/>
    <lineage>
        <taxon>Eukaryota</taxon>
        <taxon>Viridiplantae</taxon>
        <taxon>Streptophyta</taxon>
        <taxon>Embryophyta</taxon>
        <taxon>Tracheophyta</taxon>
        <taxon>Spermatophyta</taxon>
        <taxon>Magnoliopsida</taxon>
        <taxon>Proteales</taxon>
        <taxon>Nelumbonaceae</taxon>
        <taxon>Nelumbo</taxon>
    </lineage>
</organism>